<feature type="non-terminal residue" evidence="1">
    <location>
        <position position="1"/>
    </location>
</feature>
<dbReference type="AlphaFoldDB" id="L1NF76"/>
<gene>
    <name evidence="1" type="ORF">HMPREF9134_00732</name>
</gene>
<organism evidence="1 2">
    <name type="scientific">Porphyromonas catoniae F0037</name>
    <dbReference type="NCBI Taxonomy" id="1127696"/>
    <lineage>
        <taxon>Bacteria</taxon>
        <taxon>Pseudomonadati</taxon>
        <taxon>Bacteroidota</taxon>
        <taxon>Bacteroidia</taxon>
        <taxon>Bacteroidales</taxon>
        <taxon>Porphyromonadaceae</taxon>
        <taxon>Porphyromonas</taxon>
    </lineage>
</organism>
<accession>L1NF76</accession>
<dbReference type="Proteomes" id="UP000010408">
    <property type="component" value="Unassembled WGS sequence"/>
</dbReference>
<name>L1NF76_9PORP</name>
<comment type="caution">
    <text evidence="1">The sequence shown here is derived from an EMBL/GenBank/DDBJ whole genome shotgun (WGS) entry which is preliminary data.</text>
</comment>
<dbReference type="HOGENOM" id="CLU_3128953_0_0_10"/>
<evidence type="ECO:0000313" key="2">
    <source>
        <dbReference type="Proteomes" id="UP000010408"/>
    </source>
</evidence>
<reference evidence="1 2" key="1">
    <citation type="submission" date="2012-05" db="EMBL/GenBank/DDBJ databases">
        <authorList>
            <person name="Weinstock G."/>
            <person name="Sodergren E."/>
            <person name="Lobos E.A."/>
            <person name="Fulton L."/>
            <person name="Fulton R."/>
            <person name="Courtney L."/>
            <person name="Fronick C."/>
            <person name="O'Laughlin M."/>
            <person name="Godfrey J."/>
            <person name="Wilson R.M."/>
            <person name="Miner T."/>
            <person name="Farmer C."/>
            <person name="Delehaunty K."/>
            <person name="Cordes M."/>
            <person name="Minx P."/>
            <person name="Tomlinson C."/>
            <person name="Chen J."/>
            <person name="Wollam A."/>
            <person name="Pepin K.H."/>
            <person name="Bhonagiri V."/>
            <person name="Zhang X."/>
            <person name="Suruliraj S."/>
            <person name="Warren W."/>
            <person name="Mitreva M."/>
            <person name="Mardis E.R."/>
            <person name="Wilson R.K."/>
        </authorList>
    </citation>
    <scope>NUCLEOTIDE SEQUENCE [LARGE SCALE GENOMIC DNA]</scope>
    <source>
        <strain evidence="1 2">F0037</strain>
    </source>
</reference>
<dbReference type="EMBL" id="AMEQ01000023">
    <property type="protein sequence ID" value="EKY01930.1"/>
    <property type="molecule type" value="Genomic_DNA"/>
</dbReference>
<evidence type="ECO:0000313" key="1">
    <source>
        <dbReference type="EMBL" id="EKY01930.1"/>
    </source>
</evidence>
<proteinExistence type="predicted"/>
<sequence>VFIKYVNDRFSITSQVAPERYFTNLIYPQEALPSFAVAKVMLFILQFQI</sequence>
<protein>
    <submittedName>
        <fullName evidence="1">Uncharacterized protein</fullName>
    </submittedName>
</protein>